<evidence type="ECO:0000313" key="1">
    <source>
        <dbReference type="EMBL" id="CAB4198340.1"/>
    </source>
</evidence>
<proteinExistence type="predicted"/>
<accession>A0A6J5RLH3</accession>
<name>A0A6J5RLH3_9CAUD</name>
<gene>
    <name evidence="1" type="ORF">UFOVP1313_70</name>
</gene>
<dbReference type="EMBL" id="LR797260">
    <property type="protein sequence ID" value="CAB4198340.1"/>
    <property type="molecule type" value="Genomic_DNA"/>
</dbReference>
<sequence length="103" mass="11329">MSSTRFDKAAADRFLVAVRAGAPDEIAAMHAEVQSETIKTWLRGDTEATAKFAGTVKKARADLHLLAISQVRRNVGEDRASALYVAQSMEADLELQRLRELTL</sequence>
<reference evidence="1" key="1">
    <citation type="submission" date="2020-05" db="EMBL/GenBank/DDBJ databases">
        <authorList>
            <person name="Chiriac C."/>
            <person name="Salcher M."/>
            <person name="Ghai R."/>
            <person name="Kavagutti S V."/>
        </authorList>
    </citation>
    <scope>NUCLEOTIDE SEQUENCE</scope>
</reference>
<protein>
    <submittedName>
        <fullName evidence="1">Uncharacterized protein</fullName>
    </submittedName>
</protein>
<organism evidence="1">
    <name type="scientific">uncultured Caudovirales phage</name>
    <dbReference type="NCBI Taxonomy" id="2100421"/>
    <lineage>
        <taxon>Viruses</taxon>
        <taxon>Duplodnaviria</taxon>
        <taxon>Heunggongvirae</taxon>
        <taxon>Uroviricota</taxon>
        <taxon>Caudoviricetes</taxon>
        <taxon>Peduoviridae</taxon>
        <taxon>Maltschvirus</taxon>
        <taxon>Maltschvirus maltsch</taxon>
    </lineage>
</organism>